<dbReference type="EMBL" id="FNQR01000002">
    <property type="protein sequence ID" value="SDZ98273.1"/>
    <property type="molecule type" value="Genomic_DNA"/>
</dbReference>
<keyword evidence="2" id="KW-1185">Reference proteome</keyword>
<dbReference type="AlphaFoldDB" id="A0A1H3XG20"/>
<dbReference type="Proteomes" id="UP000198584">
    <property type="component" value="Unassembled WGS sequence"/>
</dbReference>
<sequence length="77" mass="8444">MVNFNSFQGIVTMIQDFITGSNGEGEGYYKIISVENETGAMVNFVVVPTTYFVDQAIVNVGDRVRGYYDGNAPVPLI</sequence>
<evidence type="ECO:0000313" key="1">
    <source>
        <dbReference type="EMBL" id="SDZ98273.1"/>
    </source>
</evidence>
<accession>A0A1H3XG20</accession>
<gene>
    <name evidence="1" type="ORF">SAMN05421743_102141</name>
</gene>
<organism evidence="1 2">
    <name type="scientific">Thalassobacillus cyri</name>
    <dbReference type="NCBI Taxonomy" id="571932"/>
    <lineage>
        <taxon>Bacteria</taxon>
        <taxon>Bacillati</taxon>
        <taxon>Bacillota</taxon>
        <taxon>Bacilli</taxon>
        <taxon>Bacillales</taxon>
        <taxon>Bacillaceae</taxon>
        <taxon>Thalassobacillus</taxon>
    </lineage>
</organism>
<proteinExistence type="predicted"/>
<protein>
    <submittedName>
        <fullName evidence="1">Uncharacterized protein</fullName>
    </submittedName>
</protein>
<dbReference type="STRING" id="571932.SAMN05421743_102141"/>
<name>A0A1H3XG20_9BACI</name>
<evidence type="ECO:0000313" key="2">
    <source>
        <dbReference type="Proteomes" id="UP000198584"/>
    </source>
</evidence>
<reference evidence="2" key="1">
    <citation type="submission" date="2016-10" db="EMBL/GenBank/DDBJ databases">
        <authorList>
            <person name="Varghese N."/>
            <person name="Submissions S."/>
        </authorList>
    </citation>
    <scope>NUCLEOTIDE SEQUENCE [LARGE SCALE GENOMIC DNA]</scope>
    <source>
        <strain evidence="2">CCM7597</strain>
    </source>
</reference>